<gene>
    <name evidence="1" type="ORF">EHO65_05270</name>
</gene>
<evidence type="ECO:0000313" key="2">
    <source>
        <dbReference type="Proteomes" id="UP000298097"/>
    </source>
</evidence>
<name>A0A4R9H829_9LEPT</name>
<evidence type="ECO:0008006" key="3">
    <source>
        <dbReference type="Google" id="ProtNLM"/>
    </source>
</evidence>
<dbReference type="OrthoDB" id="5556891at2"/>
<sequence>MFPSNLRLRVYKRPFLKGRLLLLFLILPFSTLHSENSYLDFIYVDANTGQSSGGHSALRFDDTVIHFQYYPDEIFRVVRESYERFSYSYNTYSNRTSKIARIAISEKDLDKIRTGFEKLALIQFKHIKNLESIRADIQFLKELQRPEKNIRIRTFGYFKKEEGSKYSTLKEELNSTLGKGWLGKVRTQIKKELNSALSEGKFALFSEAPTVQNGNYPFYKEGISSWFLPRLEKLSVLEILDLGYSLDPETIFLSSGKPLSEEEKVKLIYLRDSLKLSIIDLIKEENSNWGHSVLVNLARFLVLEKSIEEGKLYFLVTFPESVSQITPTTWSKDKKVVEASSDLLLEASKTFREERLKSENLTEENYLTWEDLENRDWELRTGLSRGISIRNTFDRLSPDLSGIFVFPFPIPEPEIISEYLARSEKVEESYYENLKRFYTFKLITKNCTSEIFDSLEFILNEQEYQNVLGKRIDPHSSLTFIPFIAYDSINEKWNVKEETLELSHRKVALEKLYGSNPKWKTYLKESNVFSSSIYRSNPDDSSFVFFTDDIVLLRPIYGLVNLGWGLGNFAVGIFTSPFDKGRRLQNGLQSAFFSLPELVFFNIRKGTFPGAKPNRSEKKLESQK</sequence>
<dbReference type="Proteomes" id="UP000298097">
    <property type="component" value="Unassembled WGS sequence"/>
</dbReference>
<keyword evidence="2" id="KW-1185">Reference proteome</keyword>
<protein>
    <recommendedName>
        <fullName evidence="3">DUF4105 domain-containing protein</fullName>
    </recommendedName>
</protein>
<organism evidence="1 2">
    <name type="scientific">Leptospira andrefontaineae</name>
    <dbReference type="NCBI Taxonomy" id="2484976"/>
    <lineage>
        <taxon>Bacteria</taxon>
        <taxon>Pseudomonadati</taxon>
        <taxon>Spirochaetota</taxon>
        <taxon>Spirochaetia</taxon>
        <taxon>Leptospirales</taxon>
        <taxon>Leptospiraceae</taxon>
        <taxon>Leptospira</taxon>
    </lineage>
</organism>
<evidence type="ECO:0000313" key="1">
    <source>
        <dbReference type="EMBL" id="TGK42174.1"/>
    </source>
</evidence>
<dbReference type="EMBL" id="RQEY01000010">
    <property type="protein sequence ID" value="TGK42174.1"/>
    <property type="molecule type" value="Genomic_DNA"/>
</dbReference>
<accession>A0A4R9H829</accession>
<proteinExistence type="predicted"/>
<comment type="caution">
    <text evidence="1">The sequence shown here is derived from an EMBL/GenBank/DDBJ whole genome shotgun (WGS) entry which is preliminary data.</text>
</comment>
<dbReference type="AlphaFoldDB" id="A0A4R9H829"/>
<reference evidence="1" key="1">
    <citation type="journal article" date="2019" name="PLoS Negl. Trop. Dis.">
        <title>Revisiting the worldwide diversity of Leptospira species in the environment.</title>
        <authorList>
            <person name="Vincent A.T."/>
            <person name="Schiettekatte O."/>
            <person name="Bourhy P."/>
            <person name="Veyrier F.J."/>
            <person name="Picardeau M."/>
        </authorList>
    </citation>
    <scope>NUCLEOTIDE SEQUENCE [LARGE SCALE GENOMIC DNA]</scope>
    <source>
        <strain evidence="1">201800301</strain>
    </source>
</reference>